<organism evidence="1 2">
    <name type="scientific">Eubacterium cellulosolvens (strain ATCC 43171 / JCM 9499 / 6)</name>
    <name type="common">Cillobacterium cellulosolvens</name>
    <dbReference type="NCBI Taxonomy" id="633697"/>
    <lineage>
        <taxon>Bacteria</taxon>
        <taxon>Bacillati</taxon>
        <taxon>Bacillota</taxon>
        <taxon>Clostridia</taxon>
        <taxon>Eubacteriales</taxon>
        <taxon>Eubacteriaceae</taxon>
        <taxon>Eubacterium</taxon>
    </lineage>
</organism>
<reference evidence="1 2" key="2">
    <citation type="submission" date="2012-02" db="EMBL/GenBank/DDBJ databases">
        <title>Improved High-Quality Draft sequence of Eubacterium cellulosolvens 6.</title>
        <authorList>
            <consortium name="US DOE Joint Genome Institute"/>
            <person name="Lucas S."/>
            <person name="Han J."/>
            <person name="Lapidus A."/>
            <person name="Cheng J.-F."/>
            <person name="Goodwin L."/>
            <person name="Pitluck S."/>
            <person name="Peters L."/>
            <person name="Mikhailova N."/>
            <person name="Gu W."/>
            <person name="Detter J.C."/>
            <person name="Han C."/>
            <person name="Tapia R."/>
            <person name="Land M."/>
            <person name="Hauser L."/>
            <person name="Kyrpides N."/>
            <person name="Ivanova N."/>
            <person name="Pagani I."/>
            <person name="Johnson E."/>
            <person name="Mukhopadhyay B."/>
            <person name="Anderson I."/>
            <person name="Woyke T."/>
        </authorList>
    </citation>
    <scope>NUCLEOTIDE SEQUENCE [LARGE SCALE GENOMIC DNA]</scope>
    <source>
        <strain evidence="1 2">6</strain>
    </source>
</reference>
<gene>
    <name evidence="1" type="ORF">EubceDRAFT1_0002</name>
</gene>
<evidence type="ECO:0000313" key="1">
    <source>
        <dbReference type="EMBL" id="EIM55881.1"/>
    </source>
</evidence>
<dbReference type="AlphaFoldDB" id="I5AQ08"/>
<reference evidence="1 2" key="1">
    <citation type="submission" date="2010-08" db="EMBL/GenBank/DDBJ databases">
        <authorList>
            <consortium name="US DOE Joint Genome Institute (JGI-PGF)"/>
            <person name="Lucas S."/>
            <person name="Copeland A."/>
            <person name="Lapidus A."/>
            <person name="Cheng J.-F."/>
            <person name="Bruce D."/>
            <person name="Goodwin L."/>
            <person name="Pitluck S."/>
            <person name="Land M.L."/>
            <person name="Hauser L."/>
            <person name="Chang Y.-J."/>
            <person name="Anderson I.J."/>
            <person name="Johnson E."/>
            <person name="Mulhopadhyay B."/>
            <person name="Kyrpides N."/>
            <person name="Woyke T.J."/>
        </authorList>
    </citation>
    <scope>NUCLEOTIDE SEQUENCE [LARGE SCALE GENOMIC DNA]</scope>
    <source>
        <strain evidence="1 2">6</strain>
    </source>
</reference>
<evidence type="ECO:0000313" key="2">
    <source>
        <dbReference type="Proteomes" id="UP000005753"/>
    </source>
</evidence>
<protein>
    <submittedName>
        <fullName evidence="1">Uncharacterized protein</fullName>
    </submittedName>
</protein>
<dbReference type="EMBL" id="CM001487">
    <property type="protein sequence ID" value="EIM55881.1"/>
    <property type="molecule type" value="Genomic_DNA"/>
</dbReference>
<dbReference type="HOGENOM" id="CLU_1692839_0_0_9"/>
<proteinExistence type="predicted"/>
<accession>I5AQ08</accession>
<dbReference type="STRING" id="633697.EubceDRAFT1_0002"/>
<sequence length="155" mass="16660">MGLTGCGSYVSPGKNSEYLDSSDSFISTCAIMDPGMIHVIDIIQNDGMDSLIKFGTDEDGNELSAQAIMTKIYAKQSELEQPVIDDCEALLYGSPDHFMDVITKNDGKLDNDDVEHLLEAIGEIQAAGNMVGVQDIPTQIQNAAINFDNNGPDAN</sequence>
<dbReference type="Proteomes" id="UP000005753">
    <property type="component" value="Chromosome"/>
</dbReference>
<name>I5AQ08_EUBC6</name>
<keyword evidence="2" id="KW-1185">Reference proteome</keyword>